<feature type="compositionally biased region" description="Basic and acidic residues" evidence="1">
    <location>
        <begin position="402"/>
        <end position="413"/>
    </location>
</feature>
<keyword evidence="2" id="KW-1133">Transmembrane helix</keyword>
<protein>
    <recommendedName>
        <fullName evidence="3">Protein kinase domain-containing protein</fullName>
    </recommendedName>
</protein>
<feature type="compositionally biased region" description="Pro residues" evidence="1">
    <location>
        <begin position="302"/>
        <end position="325"/>
    </location>
</feature>
<evidence type="ECO:0000313" key="4">
    <source>
        <dbReference type="EMBL" id="GAA1906044.1"/>
    </source>
</evidence>
<proteinExistence type="predicted"/>
<dbReference type="Gene3D" id="3.30.200.20">
    <property type="entry name" value="Phosphorylase Kinase, domain 1"/>
    <property type="match status" value="1"/>
</dbReference>
<feature type="region of interest" description="Disordered" evidence="1">
    <location>
        <begin position="474"/>
        <end position="547"/>
    </location>
</feature>
<evidence type="ECO:0000256" key="1">
    <source>
        <dbReference type="SAM" id="MobiDB-lite"/>
    </source>
</evidence>
<feature type="domain" description="Protein kinase" evidence="3">
    <location>
        <begin position="45"/>
        <end position="360"/>
    </location>
</feature>
<dbReference type="SMART" id="SM00220">
    <property type="entry name" value="S_TKc"/>
    <property type="match status" value="1"/>
</dbReference>
<comment type="caution">
    <text evidence="4">The sequence shown here is derived from an EMBL/GenBank/DDBJ whole genome shotgun (WGS) entry which is preliminary data.</text>
</comment>
<evidence type="ECO:0000256" key="2">
    <source>
        <dbReference type="SAM" id="Phobius"/>
    </source>
</evidence>
<sequence length="744" mass="77084">MGPGFRRAGAVEPGQTTDTQRDQQAGEADQVQHGVRPGDVLADRYLLVDLLTESGGGRFWRAHDRVLSRHVALHVLAEDDPRADDLLDAARRSATVSDRRLLRVLDAERRDGLCFVVNEWGTGRSLDIILGTEGPLSPRRAAWIVREAAEGLAVTHAAGVSHGHLVPENLLVDRSGAVRLIGFAVDAALRGLDPSPAGDVRGLAGLLYAALTGRWPGPPPSQVPEAPREGVHVLRPRQVRAGIPRALDVVCDELLNPAGTHLGGVDDAARLAAALDEVVGDDNGMVAAEAARHRTATDARGPWPPTPTWPAPTTTPAPVADPAPGDPATAPLTTTPPTTTPTTPPTTPTTTPPTPSDDDLRSGPATTVVPRVGAAARAATLPAAGAAGAAGATRPVPAPADAPDHADRPHEEVPAQEGTDPGDPHDEADAVTTPVPAAGAAGRADQPGPPTEAGMPIFDDDADEVEWLRARAEAPAPPPPFEEPPERPLFAPGPPDDARTRRGRVDDSSRAGGSGTFWPWDDGHGGHGPGSPVPGSDEPEEDGPVPGRRSLALGVTLIVLILVAVAGVVVWNARQDGSLLGSEDTPGRSASPRDEATPPEPLPVAAVTDLDPQGDPPEEYPELAPLAADGDPATAWNTNTYAQQFGPDGLKTGLGLVVDLGEFRDVAQVRVQVVGQTALAAYVADTEPTGVADLPRLAEGSGDGEVTLTLDSPDTGRFVVVWIDQLPAVSDGFRAEVAEITVLG</sequence>
<feature type="transmembrane region" description="Helical" evidence="2">
    <location>
        <begin position="551"/>
        <end position="571"/>
    </location>
</feature>
<accession>A0ABN2NY09</accession>
<dbReference type="PROSITE" id="PS50011">
    <property type="entry name" value="PROTEIN_KINASE_DOM"/>
    <property type="match status" value="1"/>
</dbReference>
<organism evidence="4 5">
    <name type="scientific">Nocardioides lentus</name>
    <dbReference type="NCBI Taxonomy" id="338077"/>
    <lineage>
        <taxon>Bacteria</taxon>
        <taxon>Bacillati</taxon>
        <taxon>Actinomycetota</taxon>
        <taxon>Actinomycetes</taxon>
        <taxon>Propionibacteriales</taxon>
        <taxon>Nocardioidaceae</taxon>
        <taxon>Nocardioides</taxon>
    </lineage>
</organism>
<feature type="compositionally biased region" description="Low complexity" evidence="1">
    <location>
        <begin position="326"/>
        <end position="337"/>
    </location>
</feature>
<feature type="compositionally biased region" description="Low complexity" evidence="1">
    <location>
        <begin position="386"/>
        <end position="401"/>
    </location>
</feature>
<keyword evidence="2" id="KW-0472">Membrane</keyword>
<keyword evidence="2" id="KW-0812">Transmembrane</keyword>
<feature type="region of interest" description="Disordered" evidence="1">
    <location>
        <begin position="386"/>
        <end position="458"/>
    </location>
</feature>
<dbReference type="InterPro" id="IPR000719">
    <property type="entry name" value="Prot_kinase_dom"/>
</dbReference>
<dbReference type="CDD" id="cd13973">
    <property type="entry name" value="PK_MviN-like"/>
    <property type="match status" value="1"/>
</dbReference>
<name>A0ABN2NY09_9ACTN</name>
<keyword evidence="5" id="KW-1185">Reference proteome</keyword>
<feature type="compositionally biased region" description="Basic and acidic residues" evidence="1">
    <location>
        <begin position="496"/>
        <end position="509"/>
    </location>
</feature>
<gene>
    <name evidence="4" type="ORF">GCM10009737_03560</name>
</gene>
<evidence type="ECO:0000313" key="5">
    <source>
        <dbReference type="Proteomes" id="UP001501612"/>
    </source>
</evidence>
<feature type="region of interest" description="Disordered" evidence="1">
    <location>
        <begin position="1"/>
        <end position="34"/>
    </location>
</feature>
<feature type="compositionally biased region" description="Low complexity" evidence="1">
    <location>
        <begin position="430"/>
        <end position="446"/>
    </location>
</feature>
<dbReference type="EMBL" id="BAAAMY010000001">
    <property type="protein sequence ID" value="GAA1906044.1"/>
    <property type="molecule type" value="Genomic_DNA"/>
</dbReference>
<feature type="region of interest" description="Disordered" evidence="1">
    <location>
        <begin position="578"/>
        <end position="619"/>
    </location>
</feature>
<dbReference type="SUPFAM" id="SSF56112">
    <property type="entry name" value="Protein kinase-like (PK-like)"/>
    <property type="match status" value="1"/>
</dbReference>
<dbReference type="Gene3D" id="1.10.510.10">
    <property type="entry name" value="Transferase(Phosphotransferase) domain 1"/>
    <property type="match status" value="1"/>
</dbReference>
<feature type="region of interest" description="Disordered" evidence="1">
    <location>
        <begin position="291"/>
        <end position="366"/>
    </location>
</feature>
<dbReference type="InterPro" id="IPR011009">
    <property type="entry name" value="Kinase-like_dom_sf"/>
</dbReference>
<feature type="compositionally biased region" description="Pro residues" evidence="1">
    <location>
        <begin position="338"/>
        <end position="355"/>
    </location>
</feature>
<reference evidence="4 5" key="1">
    <citation type="journal article" date="2019" name="Int. J. Syst. Evol. Microbiol.">
        <title>The Global Catalogue of Microorganisms (GCM) 10K type strain sequencing project: providing services to taxonomists for standard genome sequencing and annotation.</title>
        <authorList>
            <consortium name="The Broad Institute Genomics Platform"/>
            <consortium name="The Broad Institute Genome Sequencing Center for Infectious Disease"/>
            <person name="Wu L."/>
            <person name="Ma J."/>
        </authorList>
    </citation>
    <scope>NUCLEOTIDE SEQUENCE [LARGE SCALE GENOMIC DNA]</scope>
    <source>
        <strain evidence="4 5">JCM 14046</strain>
    </source>
</reference>
<evidence type="ECO:0000259" key="3">
    <source>
        <dbReference type="PROSITE" id="PS50011"/>
    </source>
</evidence>
<dbReference type="Proteomes" id="UP001501612">
    <property type="component" value="Unassembled WGS sequence"/>
</dbReference>